<name>A0A1U7LIS5_NEOID</name>
<evidence type="ECO:0000256" key="1">
    <source>
        <dbReference type="ARBA" id="ARBA00022801"/>
    </source>
</evidence>
<keyword evidence="2" id="KW-0031">Aminopeptidase</keyword>
<dbReference type="InterPro" id="IPR036388">
    <property type="entry name" value="WH-like_DNA-bd_sf"/>
</dbReference>
<dbReference type="Proteomes" id="UP000186594">
    <property type="component" value="Unassembled WGS sequence"/>
</dbReference>
<sequence>MECSHYARKPNVGHVPLRLPKARQLLNVIDNNFGTLPFCRRYLVRLGEQKYLLGLNNLVQAGVVEDYPPLCDILGCQTAQYEHTLILRPTCKEVLSRGDDY</sequence>
<dbReference type="AlphaFoldDB" id="A0A1U7LIS5"/>
<comment type="caution">
    <text evidence="2">The sequence shown here is derived from an EMBL/GenBank/DDBJ whole genome shotgun (WGS) entry which is preliminary data.</text>
</comment>
<dbReference type="PANTHER" id="PTHR45777:SF2">
    <property type="entry name" value="METHIONINE AMINOPEPTIDASE 2"/>
    <property type="match status" value="1"/>
</dbReference>
<organism evidence="2 3">
    <name type="scientific">Neolecta irregularis (strain DAH-3)</name>
    <dbReference type="NCBI Taxonomy" id="1198029"/>
    <lineage>
        <taxon>Eukaryota</taxon>
        <taxon>Fungi</taxon>
        <taxon>Dikarya</taxon>
        <taxon>Ascomycota</taxon>
        <taxon>Taphrinomycotina</taxon>
        <taxon>Neolectales</taxon>
        <taxon>Neolectaceae</taxon>
        <taxon>Neolecta</taxon>
    </lineage>
</organism>
<dbReference type="GO" id="GO:0004177">
    <property type="term" value="F:aminopeptidase activity"/>
    <property type="evidence" value="ECO:0007669"/>
    <property type="project" value="UniProtKB-KW"/>
</dbReference>
<dbReference type="GO" id="GO:0008235">
    <property type="term" value="F:metalloexopeptidase activity"/>
    <property type="evidence" value="ECO:0007669"/>
    <property type="project" value="TreeGrafter"/>
</dbReference>
<gene>
    <name evidence="2" type="ORF">NEOLI_000763</name>
</gene>
<dbReference type="Gene3D" id="1.10.10.10">
    <property type="entry name" value="Winged helix-like DNA-binding domain superfamily/Winged helix DNA-binding domain"/>
    <property type="match status" value="1"/>
</dbReference>
<dbReference type="STRING" id="1198029.A0A1U7LIS5"/>
<keyword evidence="2" id="KW-0645">Protease</keyword>
<accession>A0A1U7LIS5</accession>
<proteinExistence type="predicted"/>
<dbReference type="GO" id="GO:0005737">
    <property type="term" value="C:cytoplasm"/>
    <property type="evidence" value="ECO:0007669"/>
    <property type="project" value="TreeGrafter"/>
</dbReference>
<dbReference type="SUPFAM" id="SSF46785">
    <property type="entry name" value="Winged helix' DNA-binding domain"/>
    <property type="match status" value="1"/>
</dbReference>
<protein>
    <submittedName>
        <fullName evidence="2">Methionine aminopeptidase 2</fullName>
    </submittedName>
</protein>
<dbReference type="InterPro" id="IPR036390">
    <property type="entry name" value="WH_DNA-bd_sf"/>
</dbReference>
<reference evidence="2 3" key="1">
    <citation type="submission" date="2016-04" db="EMBL/GenBank/DDBJ databases">
        <title>Evolutionary innovation and constraint leading to complex multicellularity in the Ascomycota.</title>
        <authorList>
            <person name="Cisse O."/>
            <person name="Nguyen A."/>
            <person name="Hewitt D.A."/>
            <person name="Jedd G."/>
            <person name="Stajich J.E."/>
        </authorList>
    </citation>
    <scope>NUCLEOTIDE SEQUENCE [LARGE SCALE GENOMIC DNA]</scope>
    <source>
        <strain evidence="2 3">DAH-3</strain>
    </source>
</reference>
<dbReference type="OrthoDB" id="7848262at2759"/>
<evidence type="ECO:0000313" key="2">
    <source>
        <dbReference type="EMBL" id="OLL22560.1"/>
    </source>
</evidence>
<dbReference type="EMBL" id="LXFE01003037">
    <property type="protein sequence ID" value="OLL22560.1"/>
    <property type="molecule type" value="Genomic_DNA"/>
</dbReference>
<dbReference type="PANTHER" id="PTHR45777">
    <property type="entry name" value="METHIONINE AMINOPEPTIDASE 2"/>
    <property type="match status" value="1"/>
</dbReference>
<keyword evidence="3" id="KW-1185">Reference proteome</keyword>
<dbReference type="InterPro" id="IPR050247">
    <property type="entry name" value="Met_Aminopeptidase_Type2"/>
</dbReference>
<evidence type="ECO:0000313" key="3">
    <source>
        <dbReference type="Proteomes" id="UP000186594"/>
    </source>
</evidence>
<keyword evidence="1" id="KW-0378">Hydrolase</keyword>